<evidence type="ECO:0000313" key="3">
    <source>
        <dbReference type="EMBL" id="WEG08415.1"/>
    </source>
</evidence>
<name>A0ABY8BZJ1_9MICO</name>
<evidence type="ECO:0000259" key="2">
    <source>
        <dbReference type="Pfam" id="PF04909"/>
    </source>
</evidence>
<evidence type="ECO:0000313" key="4">
    <source>
        <dbReference type="Proteomes" id="UP001214553"/>
    </source>
</evidence>
<protein>
    <submittedName>
        <fullName evidence="3">Amidohydrolase family protein</fullName>
    </submittedName>
</protein>
<dbReference type="InterPro" id="IPR006680">
    <property type="entry name" value="Amidohydro-rel"/>
</dbReference>
<dbReference type="Gene3D" id="3.20.20.140">
    <property type="entry name" value="Metal-dependent hydrolases"/>
    <property type="match status" value="1"/>
</dbReference>
<gene>
    <name evidence="3" type="ORF">PU630_14385</name>
</gene>
<reference evidence="3 4" key="1">
    <citation type="submission" date="2023-03" db="EMBL/GenBank/DDBJ databases">
        <title>Genome sequence of Microbacterium sp. KACC 23027.</title>
        <authorList>
            <person name="Kim S."/>
            <person name="Heo J."/>
            <person name="Kwon S.-W."/>
        </authorList>
    </citation>
    <scope>NUCLEOTIDE SEQUENCE [LARGE SCALE GENOMIC DNA]</scope>
    <source>
        <strain evidence="3 4">KACC 23027</strain>
    </source>
</reference>
<proteinExistence type="predicted"/>
<sequence>MRIDVHAHYWARSYIDLLVAAGRRDLAFAGQENDLGERLAEMDRLGVDVQLFSAVGLNTEVEDAAASLAATQHINDLYATIAIQSGGRFGGFASLPLPHVDAAIAEADRAIDELGLAGIALPCLVGGVPIDDAAYAPLWEHLGRKPRSVAVYVHPVGTDSNAHPGLEQFGLNMLLGSTTQIAMAALRVGLSGITTRHPNISFIFALCGGTLPYLWQRYERNLHRGLDMSAVKAVGAGLFAWMDELPFERDDPMGLFRRNTYFDTSVQDIPAALRLTKQALGVERILLGSDAIFASLTEAVEMVQGCADLTDDDKHRILDVNAQELLRLPIPEGR</sequence>
<evidence type="ECO:0000256" key="1">
    <source>
        <dbReference type="ARBA" id="ARBA00023239"/>
    </source>
</evidence>
<organism evidence="3 4">
    <name type="scientific">Microbacterium horticulturae</name>
    <dbReference type="NCBI Taxonomy" id="3028316"/>
    <lineage>
        <taxon>Bacteria</taxon>
        <taxon>Bacillati</taxon>
        <taxon>Actinomycetota</taxon>
        <taxon>Actinomycetes</taxon>
        <taxon>Micrococcales</taxon>
        <taxon>Microbacteriaceae</taxon>
        <taxon>Microbacterium</taxon>
    </lineage>
</organism>
<dbReference type="PANTHER" id="PTHR21240:SF28">
    <property type="entry name" value="ISO-OROTATE DECARBOXYLASE (EUROFUNG)"/>
    <property type="match status" value="1"/>
</dbReference>
<keyword evidence="1" id="KW-0456">Lyase</keyword>
<accession>A0ABY8BZJ1</accession>
<dbReference type="RefSeq" id="WP_275277743.1">
    <property type="nucleotide sequence ID" value="NZ_CP119108.1"/>
</dbReference>
<dbReference type="InterPro" id="IPR032466">
    <property type="entry name" value="Metal_Hydrolase"/>
</dbReference>
<feature type="domain" description="Amidohydrolase-related" evidence="2">
    <location>
        <begin position="3"/>
        <end position="328"/>
    </location>
</feature>
<dbReference type="SUPFAM" id="SSF51556">
    <property type="entry name" value="Metallo-dependent hydrolases"/>
    <property type="match status" value="1"/>
</dbReference>
<dbReference type="Pfam" id="PF04909">
    <property type="entry name" value="Amidohydro_2"/>
    <property type="match status" value="1"/>
</dbReference>
<dbReference type="PANTHER" id="PTHR21240">
    <property type="entry name" value="2-AMINO-3-CARBOXYLMUCONATE-6-SEMIALDEHYDE DECARBOXYLASE"/>
    <property type="match status" value="1"/>
</dbReference>
<keyword evidence="4" id="KW-1185">Reference proteome</keyword>
<dbReference type="InterPro" id="IPR032465">
    <property type="entry name" value="ACMSD"/>
</dbReference>
<dbReference type="EMBL" id="CP119108">
    <property type="protein sequence ID" value="WEG08415.1"/>
    <property type="molecule type" value="Genomic_DNA"/>
</dbReference>
<dbReference type="Proteomes" id="UP001214553">
    <property type="component" value="Chromosome"/>
</dbReference>